<dbReference type="RefSeq" id="WP_144334621.1">
    <property type="nucleotide sequence ID" value="NZ_VLPL01000012.1"/>
</dbReference>
<proteinExistence type="predicted"/>
<evidence type="ECO:0000313" key="2">
    <source>
        <dbReference type="EMBL" id="TSJ39082.1"/>
    </source>
</evidence>
<evidence type="ECO:0000256" key="1">
    <source>
        <dbReference type="SAM" id="MobiDB-lite"/>
    </source>
</evidence>
<reference evidence="2 3" key="1">
    <citation type="submission" date="2019-07" db="EMBL/GenBank/DDBJ databases">
        <authorList>
            <person name="Huq M.A."/>
        </authorList>
    </citation>
    <scope>NUCLEOTIDE SEQUENCE [LARGE SCALE GENOMIC DNA]</scope>
    <source>
        <strain evidence="2 3">MAH-3</strain>
    </source>
</reference>
<organism evidence="2 3">
    <name type="scientific">Fluviicola chungangensis</name>
    <dbReference type="NCBI Taxonomy" id="2597671"/>
    <lineage>
        <taxon>Bacteria</taxon>
        <taxon>Pseudomonadati</taxon>
        <taxon>Bacteroidota</taxon>
        <taxon>Flavobacteriia</taxon>
        <taxon>Flavobacteriales</taxon>
        <taxon>Crocinitomicaceae</taxon>
        <taxon>Fluviicola</taxon>
    </lineage>
</organism>
<comment type="caution">
    <text evidence="2">The sequence shown here is derived from an EMBL/GenBank/DDBJ whole genome shotgun (WGS) entry which is preliminary data.</text>
</comment>
<dbReference type="AlphaFoldDB" id="A0A556MGY2"/>
<name>A0A556MGY2_9FLAO</name>
<keyword evidence="3" id="KW-1185">Reference proteome</keyword>
<accession>A0A556MGY2</accession>
<sequence length="74" mass="8415">MHRRCKPLFHVTNQHVHDTNPPPHDKKQFAAPKIPYIRFTLFTQAFQTDAAGPEEGKNGEGGRFPKSLRVGAKY</sequence>
<evidence type="ECO:0000313" key="3">
    <source>
        <dbReference type="Proteomes" id="UP000316008"/>
    </source>
</evidence>
<gene>
    <name evidence="2" type="ORF">FO442_18080</name>
</gene>
<dbReference type="EMBL" id="VLPL01000012">
    <property type="protein sequence ID" value="TSJ39082.1"/>
    <property type="molecule type" value="Genomic_DNA"/>
</dbReference>
<dbReference type="Proteomes" id="UP000316008">
    <property type="component" value="Unassembled WGS sequence"/>
</dbReference>
<protein>
    <submittedName>
        <fullName evidence="2">Uncharacterized protein</fullName>
    </submittedName>
</protein>
<feature type="region of interest" description="Disordered" evidence="1">
    <location>
        <begin position="51"/>
        <end position="74"/>
    </location>
</feature>